<keyword evidence="4" id="KW-1185">Reference proteome</keyword>
<accession>A0A5P1F8F0</accession>
<protein>
    <submittedName>
        <fullName evidence="3">Uncharacterized protein</fullName>
    </submittedName>
</protein>
<name>A0A5P1F8F0_ASPOF</name>
<dbReference type="Proteomes" id="UP000243459">
    <property type="component" value="Chromosome 3"/>
</dbReference>
<feature type="region of interest" description="Disordered" evidence="1">
    <location>
        <begin position="1"/>
        <end position="91"/>
    </location>
</feature>
<keyword evidence="2" id="KW-0472">Membrane</keyword>
<reference evidence="4" key="1">
    <citation type="journal article" date="2017" name="Nat. Commun.">
        <title>The asparagus genome sheds light on the origin and evolution of a young Y chromosome.</title>
        <authorList>
            <person name="Harkess A."/>
            <person name="Zhou J."/>
            <person name="Xu C."/>
            <person name="Bowers J.E."/>
            <person name="Van der Hulst R."/>
            <person name="Ayyampalayam S."/>
            <person name="Mercati F."/>
            <person name="Riccardi P."/>
            <person name="McKain M.R."/>
            <person name="Kakrana A."/>
            <person name="Tang H."/>
            <person name="Ray J."/>
            <person name="Groenendijk J."/>
            <person name="Arikit S."/>
            <person name="Mathioni S.M."/>
            <person name="Nakano M."/>
            <person name="Shan H."/>
            <person name="Telgmann-Rauber A."/>
            <person name="Kanno A."/>
            <person name="Yue Z."/>
            <person name="Chen H."/>
            <person name="Li W."/>
            <person name="Chen Y."/>
            <person name="Xu X."/>
            <person name="Zhang Y."/>
            <person name="Luo S."/>
            <person name="Chen H."/>
            <person name="Gao J."/>
            <person name="Mao Z."/>
            <person name="Pires J.C."/>
            <person name="Luo M."/>
            <person name="Kudrna D."/>
            <person name="Wing R.A."/>
            <person name="Meyers B.C."/>
            <person name="Yi K."/>
            <person name="Kong H."/>
            <person name="Lavrijsen P."/>
            <person name="Sunseri F."/>
            <person name="Falavigna A."/>
            <person name="Ye Y."/>
            <person name="Leebens-Mack J.H."/>
            <person name="Chen G."/>
        </authorList>
    </citation>
    <scope>NUCLEOTIDE SEQUENCE [LARGE SCALE GENOMIC DNA]</scope>
    <source>
        <strain evidence="4">cv. DH0086</strain>
    </source>
</reference>
<dbReference type="OMA" id="IMCTSSW"/>
<feature type="compositionally biased region" description="Low complexity" evidence="1">
    <location>
        <begin position="79"/>
        <end position="90"/>
    </location>
</feature>
<dbReference type="EMBL" id="CM007383">
    <property type="protein sequence ID" value="ONK74658.1"/>
    <property type="molecule type" value="Genomic_DNA"/>
</dbReference>
<evidence type="ECO:0000313" key="3">
    <source>
        <dbReference type="EMBL" id="ONK74658.1"/>
    </source>
</evidence>
<keyword evidence="2" id="KW-0812">Transmembrane</keyword>
<feature type="transmembrane region" description="Helical" evidence="2">
    <location>
        <begin position="140"/>
        <end position="169"/>
    </location>
</feature>
<proteinExistence type="predicted"/>
<dbReference type="PANTHER" id="PTHR34379">
    <property type="entry name" value="OS07G0553800 PROTEIN"/>
    <property type="match status" value="1"/>
</dbReference>
<keyword evidence="2" id="KW-1133">Transmembrane helix</keyword>
<sequence length="232" mass="25576">MKRVGSFLCFGPPDTNDTEKDEKRQSPAKVLPEVGGNGKQNRRRLMSKFARSISLKSNSLNRRTKSTKDSTRPLSGEISDSSENNSTSESFGKNTDVISFSSSLSSSSFSSSSSSCVSSASQLKLQQKKAFIPPPAQQNYGYATGLLLVLMSLFVVVFCGRLCAILWTATWLCTVPRRRKVVGSSEFSEGTAVSAVAKAEMRRKGEYYWEEGEKNRIVLEGFLRRNRKGGVK</sequence>
<evidence type="ECO:0000313" key="4">
    <source>
        <dbReference type="Proteomes" id="UP000243459"/>
    </source>
</evidence>
<dbReference type="InterPro" id="IPR040411">
    <property type="entry name" value="At5g23160-like"/>
</dbReference>
<evidence type="ECO:0000256" key="2">
    <source>
        <dbReference type="SAM" id="Phobius"/>
    </source>
</evidence>
<organism evidence="3 4">
    <name type="scientific">Asparagus officinalis</name>
    <name type="common">Garden asparagus</name>
    <dbReference type="NCBI Taxonomy" id="4686"/>
    <lineage>
        <taxon>Eukaryota</taxon>
        <taxon>Viridiplantae</taxon>
        <taxon>Streptophyta</taxon>
        <taxon>Embryophyta</taxon>
        <taxon>Tracheophyta</taxon>
        <taxon>Spermatophyta</taxon>
        <taxon>Magnoliopsida</taxon>
        <taxon>Liliopsida</taxon>
        <taxon>Asparagales</taxon>
        <taxon>Asparagaceae</taxon>
        <taxon>Asparagoideae</taxon>
        <taxon>Asparagus</taxon>
    </lineage>
</organism>
<evidence type="ECO:0000256" key="1">
    <source>
        <dbReference type="SAM" id="MobiDB-lite"/>
    </source>
</evidence>
<dbReference type="AlphaFoldDB" id="A0A5P1F8F0"/>
<gene>
    <name evidence="3" type="ORF">A4U43_C03F8800</name>
</gene>
<dbReference type="PANTHER" id="PTHR34379:SF6">
    <property type="entry name" value="PROTEIN 3F"/>
    <property type="match status" value="1"/>
</dbReference>
<dbReference type="Gramene" id="ONK74658">
    <property type="protein sequence ID" value="ONK74658"/>
    <property type="gene ID" value="A4U43_C03F8800"/>
</dbReference>